<reference evidence="1 2" key="1">
    <citation type="submission" date="2021-06" db="EMBL/GenBank/DDBJ databases">
        <authorList>
            <person name="Kallberg Y."/>
            <person name="Tangrot J."/>
            <person name="Rosling A."/>
        </authorList>
    </citation>
    <scope>NUCLEOTIDE SEQUENCE [LARGE SCALE GENOMIC DNA]</scope>
    <source>
        <strain evidence="1 2">120-4 pot B 10/14</strain>
    </source>
</reference>
<protein>
    <submittedName>
        <fullName evidence="1">26919_t:CDS:1</fullName>
    </submittedName>
</protein>
<evidence type="ECO:0000313" key="1">
    <source>
        <dbReference type="EMBL" id="CAG8851669.1"/>
    </source>
</evidence>
<organism evidence="1 2">
    <name type="scientific">Gigaspora margarita</name>
    <dbReference type="NCBI Taxonomy" id="4874"/>
    <lineage>
        <taxon>Eukaryota</taxon>
        <taxon>Fungi</taxon>
        <taxon>Fungi incertae sedis</taxon>
        <taxon>Mucoromycota</taxon>
        <taxon>Glomeromycotina</taxon>
        <taxon>Glomeromycetes</taxon>
        <taxon>Diversisporales</taxon>
        <taxon>Gigasporaceae</taxon>
        <taxon>Gigaspora</taxon>
    </lineage>
</organism>
<dbReference type="EMBL" id="CAJVQB010107277">
    <property type="protein sequence ID" value="CAG8851669.1"/>
    <property type="molecule type" value="Genomic_DNA"/>
</dbReference>
<feature type="non-terminal residue" evidence="1">
    <location>
        <position position="1"/>
    </location>
</feature>
<feature type="non-terminal residue" evidence="1">
    <location>
        <position position="44"/>
    </location>
</feature>
<evidence type="ECO:0000313" key="2">
    <source>
        <dbReference type="Proteomes" id="UP000789901"/>
    </source>
</evidence>
<accession>A0ABN7XAL0</accession>
<dbReference type="Proteomes" id="UP000789901">
    <property type="component" value="Unassembled WGS sequence"/>
</dbReference>
<keyword evidence="2" id="KW-1185">Reference proteome</keyword>
<gene>
    <name evidence="1" type="ORF">GMARGA_LOCUS40856</name>
</gene>
<sequence>TIYKPQENIKPEWYDEVRKNVTIEEWENAVRDIKNNSALGQSGI</sequence>
<name>A0ABN7XAL0_GIGMA</name>
<proteinExistence type="predicted"/>
<comment type="caution">
    <text evidence="1">The sequence shown here is derived from an EMBL/GenBank/DDBJ whole genome shotgun (WGS) entry which is preliminary data.</text>
</comment>